<feature type="domain" description="DALR anticodon binding" evidence="12">
    <location>
        <begin position="320"/>
        <end position="436"/>
    </location>
</feature>
<dbReference type="GO" id="GO:0005524">
    <property type="term" value="F:ATP binding"/>
    <property type="evidence" value="ECO:0007669"/>
    <property type="project" value="UniProtKB-KW"/>
</dbReference>
<accession>A0A0F9CSW7</accession>
<evidence type="ECO:0000256" key="6">
    <source>
        <dbReference type="ARBA" id="ARBA00022598"/>
    </source>
</evidence>
<evidence type="ECO:0000313" key="13">
    <source>
        <dbReference type="EMBL" id="KKL08721.1"/>
    </source>
</evidence>
<dbReference type="PANTHER" id="PTHR11956:SF5">
    <property type="entry name" value="ARGININE--TRNA LIGASE, CYTOPLASMIC"/>
    <property type="match status" value="1"/>
</dbReference>
<evidence type="ECO:0000256" key="8">
    <source>
        <dbReference type="ARBA" id="ARBA00022840"/>
    </source>
</evidence>
<dbReference type="AlphaFoldDB" id="A0A0F9CSW7"/>
<dbReference type="FunFam" id="1.10.730.10:FF:000006">
    <property type="entry name" value="Arginyl-tRNA synthetase 2, mitochondrial"/>
    <property type="match status" value="1"/>
</dbReference>
<dbReference type="FunFam" id="3.40.50.620:FF:000116">
    <property type="entry name" value="Arginine--tRNA ligase"/>
    <property type="match status" value="1"/>
</dbReference>
<gene>
    <name evidence="13" type="ORF">LCGC14_2573030</name>
</gene>
<dbReference type="Gene3D" id="1.10.730.10">
    <property type="entry name" value="Isoleucyl-tRNA Synthetase, Domain 1"/>
    <property type="match status" value="1"/>
</dbReference>
<dbReference type="Gene3D" id="3.40.50.620">
    <property type="entry name" value="HUPs"/>
    <property type="match status" value="1"/>
</dbReference>
<dbReference type="InterPro" id="IPR014729">
    <property type="entry name" value="Rossmann-like_a/b/a_fold"/>
</dbReference>
<keyword evidence="9" id="KW-0648">Protein biosynthesis</keyword>
<proteinExistence type="inferred from homology"/>
<dbReference type="GO" id="GO:0004814">
    <property type="term" value="F:arginine-tRNA ligase activity"/>
    <property type="evidence" value="ECO:0007669"/>
    <property type="project" value="UniProtKB-EC"/>
</dbReference>
<sequence>IGHLRSTVIGSSLCKIFTFLGYRVIGINHLGDWGTQFGKLITAFKKWGNEQDLKNDPIKYLLGLYVRFHSEAGELPDLESEARNWFYRLENNDDEAYRLWEKFRALSIKEFKKIYTRLGVEFDNYTGESFYSSMLEKTISNLISAGITEESEGALVVKLYEDLPPALLKKSDEATLYMTRDIAAAVYRHEKFDFDLALYVVGSPQTLHFRQLFKVLGKMGLGWSENCYHIPFGHIRFEESAMSTRKGNVVFLEDVLDKATTLALSIINDKNPGLENKEKVAQEVGIGSIIFNDLKNNRIKDITFEWKDALNFNGETGPYLQYTHARINSLLKKYKNTHGPVEFSDDLTFSDEGYQVAVLINSFEDSVLRASSEFEPSIISRYLLELASDFNSYYNTHRVITDDKLLSLSRALLVYGVKSVLKTGLELLGLTAVEKM</sequence>
<feature type="non-terminal residue" evidence="13">
    <location>
        <position position="1"/>
    </location>
</feature>
<dbReference type="GO" id="GO:0005737">
    <property type="term" value="C:cytoplasm"/>
    <property type="evidence" value="ECO:0007669"/>
    <property type="project" value="UniProtKB-SubCell"/>
</dbReference>
<evidence type="ECO:0000256" key="11">
    <source>
        <dbReference type="ARBA" id="ARBA00049339"/>
    </source>
</evidence>
<evidence type="ECO:0000256" key="5">
    <source>
        <dbReference type="ARBA" id="ARBA00022490"/>
    </source>
</evidence>
<keyword evidence="7" id="KW-0547">Nucleotide-binding</keyword>
<dbReference type="NCBIfam" id="TIGR00456">
    <property type="entry name" value="argS"/>
    <property type="match status" value="1"/>
</dbReference>
<comment type="subunit">
    <text evidence="3">Monomer.</text>
</comment>
<comment type="caution">
    <text evidence="13">The sequence shown here is derived from an EMBL/GenBank/DDBJ whole genome shotgun (WGS) entry which is preliminary data.</text>
</comment>
<organism evidence="13">
    <name type="scientific">marine sediment metagenome</name>
    <dbReference type="NCBI Taxonomy" id="412755"/>
    <lineage>
        <taxon>unclassified sequences</taxon>
        <taxon>metagenomes</taxon>
        <taxon>ecological metagenomes</taxon>
    </lineage>
</organism>
<keyword evidence="8" id="KW-0067">ATP-binding</keyword>
<evidence type="ECO:0000256" key="9">
    <source>
        <dbReference type="ARBA" id="ARBA00022917"/>
    </source>
</evidence>
<dbReference type="EMBL" id="LAZR01042767">
    <property type="protein sequence ID" value="KKL08721.1"/>
    <property type="molecule type" value="Genomic_DNA"/>
</dbReference>
<evidence type="ECO:0000256" key="4">
    <source>
        <dbReference type="ARBA" id="ARBA00012837"/>
    </source>
</evidence>
<comment type="subcellular location">
    <subcellularLocation>
        <location evidence="1">Cytoplasm</location>
    </subcellularLocation>
</comment>
<comment type="catalytic activity">
    <reaction evidence="11">
        <text>tRNA(Arg) + L-arginine + ATP = L-arginyl-tRNA(Arg) + AMP + diphosphate</text>
        <dbReference type="Rhea" id="RHEA:20301"/>
        <dbReference type="Rhea" id="RHEA-COMP:9658"/>
        <dbReference type="Rhea" id="RHEA-COMP:9673"/>
        <dbReference type="ChEBI" id="CHEBI:30616"/>
        <dbReference type="ChEBI" id="CHEBI:32682"/>
        <dbReference type="ChEBI" id="CHEBI:33019"/>
        <dbReference type="ChEBI" id="CHEBI:78442"/>
        <dbReference type="ChEBI" id="CHEBI:78513"/>
        <dbReference type="ChEBI" id="CHEBI:456215"/>
        <dbReference type="EC" id="6.1.1.19"/>
    </reaction>
</comment>
<dbReference type="InterPro" id="IPR009080">
    <property type="entry name" value="tRNAsynth_Ia_anticodon-bd"/>
</dbReference>
<keyword evidence="10" id="KW-0030">Aminoacyl-tRNA synthetase</keyword>
<dbReference type="PRINTS" id="PR01038">
    <property type="entry name" value="TRNASYNTHARG"/>
</dbReference>
<dbReference type="Pfam" id="PF05746">
    <property type="entry name" value="DALR_1"/>
    <property type="match status" value="1"/>
</dbReference>
<comment type="similarity">
    <text evidence="2">Belongs to the class-I aminoacyl-tRNA synthetase family.</text>
</comment>
<dbReference type="Pfam" id="PF00750">
    <property type="entry name" value="tRNA-synt_1d"/>
    <property type="match status" value="1"/>
</dbReference>
<evidence type="ECO:0000256" key="3">
    <source>
        <dbReference type="ARBA" id="ARBA00011245"/>
    </source>
</evidence>
<dbReference type="CDD" id="cd07956">
    <property type="entry name" value="Anticodon_Ia_Arg"/>
    <property type="match status" value="1"/>
</dbReference>
<evidence type="ECO:0000256" key="1">
    <source>
        <dbReference type="ARBA" id="ARBA00004496"/>
    </source>
</evidence>
<evidence type="ECO:0000256" key="2">
    <source>
        <dbReference type="ARBA" id="ARBA00005594"/>
    </source>
</evidence>
<keyword evidence="6" id="KW-0436">Ligase</keyword>
<dbReference type="SUPFAM" id="SSF52374">
    <property type="entry name" value="Nucleotidylyl transferase"/>
    <property type="match status" value="1"/>
</dbReference>
<name>A0A0F9CSW7_9ZZZZ</name>
<dbReference type="InterPro" id="IPR001278">
    <property type="entry name" value="Arg-tRNA-ligase"/>
</dbReference>
<protein>
    <recommendedName>
        <fullName evidence="4">arginine--tRNA ligase</fullName>
        <ecNumber evidence="4">6.1.1.19</ecNumber>
    </recommendedName>
</protein>
<keyword evidence="5" id="KW-0963">Cytoplasm</keyword>
<evidence type="ECO:0000259" key="12">
    <source>
        <dbReference type="SMART" id="SM00836"/>
    </source>
</evidence>
<dbReference type="SMART" id="SM00836">
    <property type="entry name" value="DALR_1"/>
    <property type="match status" value="1"/>
</dbReference>
<evidence type="ECO:0000256" key="10">
    <source>
        <dbReference type="ARBA" id="ARBA00023146"/>
    </source>
</evidence>
<evidence type="ECO:0000256" key="7">
    <source>
        <dbReference type="ARBA" id="ARBA00022741"/>
    </source>
</evidence>
<dbReference type="GO" id="GO:0006420">
    <property type="term" value="P:arginyl-tRNA aminoacylation"/>
    <property type="evidence" value="ECO:0007669"/>
    <property type="project" value="InterPro"/>
</dbReference>
<dbReference type="EC" id="6.1.1.19" evidence="4"/>
<reference evidence="13" key="1">
    <citation type="journal article" date="2015" name="Nature">
        <title>Complex archaea that bridge the gap between prokaryotes and eukaryotes.</title>
        <authorList>
            <person name="Spang A."/>
            <person name="Saw J.H."/>
            <person name="Jorgensen S.L."/>
            <person name="Zaremba-Niedzwiedzka K."/>
            <person name="Martijn J."/>
            <person name="Lind A.E."/>
            <person name="van Eijk R."/>
            <person name="Schleper C."/>
            <person name="Guy L."/>
            <person name="Ettema T.J."/>
        </authorList>
    </citation>
    <scope>NUCLEOTIDE SEQUENCE</scope>
</reference>
<dbReference type="SUPFAM" id="SSF47323">
    <property type="entry name" value="Anticodon-binding domain of a subclass of class I aminoacyl-tRNA synthetases"/>
    <property type="match status" value="1"/>
</dbReference>
<dbReference type="PANTHER" id="PTHR11956">
    <property type="entry name" value="ARGINYL-TRNA SYNTHETASE"/>
    <property type="match status" value="1"/>
</dbReference>
<dbReference type="InterPro" id="IPR035684">
    <property type="entry name" value="ArgRS_core"/>
</dbReference>
<dbReference type="InterPro" id="IPR008909">
    <property type="entry name" value="DALR_anticod-bd"/>
</dbReference>